<sequence>MLGIVGEDLGSCIEARRDTGITVKGRVAEAGGSANGLRKAGVEVSMALTGRIKASQTLDCTYLDQSPRHDPTVFVMQSCPRRCVFPCARSAREDVTVRTSSAKDKHGKRTRRKGDTNHQKWDITVALDCVALSLTRSCRVCLPTTIAVSPDDSTRTRRRARARGTQPQPPLLKHEHHRHSLYDWMSQVAARRTHSHSPGHGLRPHARRAQLQPPPLEHDVQYVPAAFVILEDKKMHNDGDILHIEAENVLHLNGPGWKTRSYNQGEKTHRRHQSHHHIDVLFRFPSARHLAPHSPGTPSRRSCSQKRAPFAEAAPNPVCGGCKGDDAGIETWWTAERIQGKGPVL</sequence>
<keyword evidence="3" id="KW-1185">Reference proteome</keyword>
<evidence type="ECO:0000313" key="3">
    <source>
        <dbReference type="Proteomes" id="UP001219525"/>
    </source>
</evidence>
<name>A0AAD6US33_9AGAR</name>
<reference evidence="2" key="1">
    <citation type="submission" date="2023-03" db="EMBL/GenBank/DDBJ databases">
        <title>Massive genome expansion in bonnet fungi (Mycena s.s.) driven by repeated elements and novel gene families across ecological guilds.</title>
        <authorList>
            <consortium name="Lawrence Berkeley National Laboratory"/>
            <person name="Harder C.B."/>
            <person name="Miyauchi S."/>
            <person name="Viragh M."/>
            <person name="Kuo A."/>
            <person name="Thoen E."/>
            <person name="Andreopoulos B."/>
            <person name="Lu D."/>
            <person name="Skrede I."/>
            <person name="Drula E."/>
            <person name="Henrissat B."/>
            <person name="Morin E."/>
            <person name="Kohler A."/>
            <person name="Barry K."/>
            <person name="LaButti K."/>
            <person name="Morin E."/>
            <person name="Salamov A."/>
            <person name="Lipzen A."/>
            <person name="Mereny Z."/>
            <person name="Hegedus B."/>
            <person name="Baldrian P."/>
            <person name="Stursova M."/>
            <person name="Weitz H."/>
            <person name="Taylor A."/>
            <person name="Grigoriev I.V."/>
            <person name="Nagy L.G."/>
            <person name="Martin F."/>
            <person name="Kauserud H."/>
        </authorList>
    </citation>
    <scope>NUCLEOTIDE SEQUENCE</scope>
    <source>
        <strain evidence="2">9144</strain>
    </source>
</reference>
<protein>
    <submittedName>
        <fullName evidence="2">Uncharacterized protein</fullName>
    </submittedName>
</protein>
<evidence type="ECO:0000313" key="2">
    <source>
        <dbReference type="EMBL" id="KAJ7189294.1"/>
    </source>
</evidence>
<comment type="caution">
    <text evidence="2">The sequence shown here is derived from an EMBL/GenBank/DDBJ whole genome shotgun (WGS) entry which is preliminary data.</text>
</comment>
<dbReference type="AlphaFoldDB" id="A0AAD6US33"/>
<feature type="region of interest" description="Disordered" evidence="1">
    <location>
        <begin position="150"/>
        <end position="172"/>
    </location>
</feature>
<accession>A0AAD6US33</accession>
<dbReference type="Proteomes" id="UP001219525">
    <property type="component" value="Unassembled WGS sequence"/>
</dbReference>
<feature type="region of interest" description="Disordered" evidence="1">
    <location>
        <begin position="288"/>
        <end position="308"/>
    </location>
</feature>
<dbReference type="EMBL" id="JARJCW010000183">
    <property type="protein sequence ID" value="KAJ7189294.1"/>
    <property type="molecule type" value="Genomic_DNA"/>
</dbReference>
<proteinExistence type="predicted"/>
<gene>
    <name evidence="2" type="ORF">GGX14DRAFT_408931</name>
</gene>
<feature type="region of interest" description="Disordered" evidence="1">
    <location>
        <begin position="95"/>
        <end position="115"/>
    </location>
</feature>
<feature type="compositionally biased region" description="Basic and acidic residues" evidence="1">
    <location>
        <begin position="95"/>
        <end position="104"/>
    </location>
</feature>
<evidence type="ECO:0000256" key="1">
    <source>
        <dbReference type="SAM" id="MobiDB-lite"/>
    </source>
</evidence>
<organism evidence="2 3">
    <name type="scientific">Mycena pura</name>
    <dbReference type="NCBI Taxonomy" id="153505"/>
    <lineage>
        <taxon>Eukaryota</taxon>
        <taxon>Fungi</taxon>
        <taxon>Dikarya</taxon>
        <taxon>Basidiomycota</taxon>
        <taxon>Agaricomycotina</taxon>
        <taxon>Agaricomycetes</taxon>
        <taxon>Agaricomycetidae</taxon>
        <taxon>Agaricales</taxon>
        <taxon>Marasmiineae</taxon>
        <taxon>Mycenaceae</taxon>
        <taxon>Mycena</taxon>
    </lineage>
</organism>